<evidence type="ECO:0000256" key="4">
    <source>
        <dbReference type="PROSITE-ProRule" id="PRU00169"/>
    </source>
</evidence>
<dbReference type="Gene3D" id="1.10.287.130">
    <property type="match status" value="1"/>
</dbReference>
<accession>A0A550JBF1</accession>
<dbReference type="Gene3D" id="3.40.50.2300">
    <property type="match status" value="1"/>
</dbReference>
<dbReference type="RefSeq" id="WP_092058161.1">
    <property type="nucleotide sequence ID" value="NZ_FOJJ01000039.1"/>
</dbReference>
<evidence type="ECO:0000313" key="8">
    <source>
        <dbReference type="EMBL" id="TRO80576.1"/>
    </source>
</evidence>
<dbReference type="GO" id="GO:0000155">
    <property type="term" value="F:phosphorelay sensor kinase activity"/>
    <property type="evidence" value="ECO:0007669"/>
    <property type="project" value="InterPro"/>
</dbReference>
<protein>
    <recommendedName>
        <fullName evidence="2">histidine kinase</fullName>
        <ecNumber evidence="2">2.7.13.3</ecNumber>
    </recommendedName>
</protein>
<dbReference type="Gene3D" id="3.30.565.10">
    <property type="entry name" value="Histidine kinase-like ATPase, C-terminal domain"/>
    <property type="match status" value="1"/>
</dbReference>
<dbReference type="Pfam" id="PF00072">
    <property type="entry name" value="Response_reg"/>
    <property type="match status" value="1"/>
</dbReference>
<evidence type="ECO:0000256" key="2">
    <source>
        <dbReference type="ARBA" id="ARBA00012438"/>
    </source>
</evidence>
<feature type="modified residue" description="4-aspartylphosphate" evidence="4">
    <location>
        <position position="76"/>
    </location>
</feature>
<dbReference type="InterPro" id="IPR005467">
    <property type="entry name" value="His_kinase_dom"/>
</dbReference>
<dbReference type="PRINTS" id="PR00344">
    <property type="entry name" value="BCTRLSENSOR"/>
</dbReference>
<comment type="catalytic activity">
    <reaction evidence="1">
        <text>ATP + protein L-histidine = ADP + protein N-phospho-L-histidine.</text>
        <dbReference type="EC" id="2.7.13.3"/>
    </reaction>
</comment>
<evidence type="ECO:0000259" key="7">
    <source>
        <dbReference type="PROSITE" id="PS50110"/>
    </source>
</evidence>
<dbReference type="Proteomes" id="UP000317155">
    <property type="component" value="Unassembled WGS sequence"/>
</dbReference>
<keyword evidence="3 4" id="KW-0597">Phosphoprotein</keyword>
<feature type="domain" description="Response regulatory" evidence="7">
    <location>
        <begin position="27"/>
        <end position="145"/>
    </location>
</feature>
<dbReference type="SMART" id="SM00387">
    <property type="entry name" value="HATPase_c"/>
    <property type="match status" value="1"/>
</dbReference>
<dbReference type="PANTHER" id="PTHR43547:SF2">
    <property type="entry name" value="HYBRID SIGNAL TRANSDUCTION HISTIDINE KINASE C"/>
    <property type="match status" value="1"/>
</dbReference>
<dbReference type="InterPro" id="IPR036097">
    <property type="entry name" value="HisK_dim/P_sf"/>
</dbReference>
<dbReference type="SUPFAM" id="SSF55874">
    <property type="entry name" value="ATPase domain of HSP90 chaperone/DNA topoisomerase II/histidine kinase"/>
    <property type="match status" value="1"/>
</dbReference>
<dbReference type="InterPro" id="IPR011006">
    <property type="entry name" value="CheY-like_superfamily"/>
</dbReference>
<dbReference type="EC" id="2.7.13.3" evidence="2"/>
<reference evidence="8 9" key="1">
    <citation type="submission" date="2019-07" db="EMBL/GenBank/DDBJ databases">
        <title>Insights of Desulfuromonas acetexigens electromicrobiology.</title>
        <authorList>
            <person name="Katuri K."/>
            <person name="Sapireddy V."/>
            <person name="Shaw D.R."/>
            <person name="Saikaly P."/>
        </authorList>
    </citation>
    <scope>NUCLEOTIDE SEQUENCE [LARGE SCALE GENOMIC DNA]</scope>
    <source>
        <strain evidence="8 9">2873</strain>
    </source>
</reference>
<dbReference type="PROSITE" id="PS50110">
    <property type="entry name" value="RESPONSE_REGULATORY"/>
    <property type="match status" value="1"/>
</dbReference>
<dbReference type="InterPro" id="IPR003661">
    <property type="entry name" value="HisK_dim/P_dom"/>
</dbReference>
<dbReference type="SMART" id="SM00448">
    <property type="entry name" value="REC"/>
    <property type="match status" value="1"/>
</dbReference>
<dbReference type="SUPFAM" id="SSF52172">
    <property type="entry name" value="CheY-like"/>
    <property type="match status" value="1"/>
</dbReference>
<dbReference type="InterPro" id="IPR036890">
    <property type="entry name" value="HATPase_C_sf"/>
</dbReference>
<evidence type="ECO:0000259" key="6">
    <source>
        <dbReference type="PROSITE" id="PS50109"/>
    </source>
</evidence>
<feature type="compositionally biased region" description="Polar residues" evidence="5">
    <location>
        <begin position="386"/>
        <end position="396"/>
    </location>
</feature>
<dbReference type="CDD" id="cd00082">
    <property type="entry name" value="HisKA"/>
    <property type="match status" value="1"/>
</dbReference>
<dbReference type="InterPro" id="IPR004358">
    <property type="entry name" value="Sig_transdc_His_kin-like_C"/>
</dbReference>
<dbReference type="SUPFAM" id="SSF47384">
    <property type="entry name" value="Homodimeric domain of signal transducing histidine kinase"/>
    <property type="match status" value="1"/>
</dbReference>
<dbReference type="SMART" id="SM00388">
    <property type="entry name" value="HisKA"/>
    <property type="match status" value="1"/>
</dbReference>
<gene>
    <name evidence="8" type="ORF">FL622_10825</name>
</gene>
<feature type="region of interest" description="Disordered" evidence="5">
    <location>
        <begin position="374"/>
        <end position="396"/>
    </location>
</feature>
<comment type="caution">
    <text evidence="8">The sequence shown here is derived from an EMBL/GenBank/DDBJ whole genome shotgun (WGS) entry which is preliminary data.</text>
</comment>
<keyword evidence="9" id="KW-1185">Reference proteome</keyword>
<evidence type="ECO:0000256" key="1">
    <source>
        <dbReference type="ARBA" id="ARBA00000085"/>
    </source>
</evidence>
<proteinExistence type="predicted"/>
<evidence type="ECO:0000313" key="9">
    <source>
        <dbReference type="Proteomes" id="UP000317155"/>
    </source>
</evidence>
<dbReference type="Pfam" id="PF02518">
    <property type="entry name" value="HATPase_c"/>
    <property type="match status" value="1"/>
</dbReference>
<dbReference type="EMBL" id="VJVV01000007">
    <property type="protein sequence ID" value="TRO80576.1"/>
    <property type="molecule type" value="Genomic_DNA"/>
</dbReference>
<dbReference type="InterPro" id="IPR001789">
    <property type="entry name" value="Sig_transdc_resp-reg_receiver"/>
</dbReference>
<dbReference type="AlphaFoldDB" id="A0A550JBF1"/>
<evidence type="ECO:0000256" key="5">
    <source>
        <dbReference type="SAM" id="MobiDB-lite"/>
    </source>
</evidence>
<dbReference type="PANTHER" id="PTHR43547">
    <property type="entry name" value="TWO-COMPONENT HISTIDINE KINASE"/>
    <property type="match status" value="1"/>
</dbReference>
<name>A0A550JBF1_9BACT</name>
<organism evidence="8 9">
    <name type="scientific">Trichloromonas acetexigens</name>
    <dbReference type="NCBI Taxonomy" id="38815"/>
    <lineage>
        <taxon>Bacteria</taxon>
        <taxon>Pseudomonadati</taxon>
        <taxon>Thermodesulfobacteriota</taxon>
        <taxon>Desulfuromonadia</taxon>
        <taxon>Desulfuromonadales</taxon>
        <taxon>Trichloromonadaceae</taxon>
        <taxon>Trichloromonas</taxon>
    </lineage>
</organism>
<feature type="domain" description="Histidine kinase" evidence="6">
    <location>
        <begin position="174"/>
        <end position="390"/>
    </location>
</feature>
<dbReference type="Pfam" id="PF00512">
    <property type="entry name" value="HisKA"/>
    <property type="match status" value="1"/>
</dbReference>
<dbReference type="PROSITE" id="PS50109">
    <property type="entry name" value="HIS_KIN"/>
    <property type="match status" value="1"/>
</dbReference>
<dbReference type="CDD" id="cd00075">
    <property type="entry name" value="HATPase"/>
    <property type="match status" value="1"/>
</dbReference>
<sequence>MQIVKDRAIPRSAEHAPVSASPQCAPLVLIVEDEPELAELLDYNLRRHGYRTEIAGDGLSACRRIGAARPDLILLDLMLPDLDGREICAMVRSHPDPETAPTPIIMLTALGTLEDRVRGVEAGADIYLSKPYSVREVLLQTERLIGRRRAQRETEAALGRLERTGNHEEQWRQMLFHELRNQLLVISGYSNRLADKEPAPELAREYAQAIQRGADYLSRLAEEFLLLRRVESDQQDLPAEPVNPLWLVEDVVGLYRPLAAREGQQLALRTLGTPTPFATHPGALRLILSSLLENAVKYGKLGGNIEVELIFAAEELRITVVDDGPGIHPEEIERIFEKFYRGTQQSGHSAGHGLGLYSARTLARALGGELHATNRPEGGAEFTLSLPASDQGSQPR</sequence>
<dbReference type="OrthoDB" id="9787818at2"/>
<dbReference type="InterPro" id="IPR003594">
    <property type="entry name" value="HATPase_dom"/>
</dbReference>
<evidence type="ECO:0000256" key="3">
    <source>
        <dbReference type="ARBA" id="ARBA00022553"/>
    </source>
</evidence>